<reference evidence="7 8" key="1">
    <citation type="submission" date="2018-06" db="EMBL/GenBank/DDBJ databases">
        <authorList>
            <consortium name="Pathogen Informatics"/>
            <person name="Doyle S."/>
        </authorList>
    </citation>
    <scope>NUCLEOTIDE SEQUENCE [LARGE SCALE GENOMIC DNA]</scope>
    <source>
        <strain evidence="7 8">NCTC12112</strain>
    </source>
</reference>
<organism evidence="7 8">
    <name type="scientific">Fusobacterium ulcerans</name>
    <dbReference type="NCBI Taxonomy" id="861"/>
    <lineage>
        <taxon>Bacteria</taxon>
        <taxon>Fusobacteriati</taxon>
        <taxon>Fusobacteriota</taxon>
        <taxon>Fusobacteriia</taxon>
        <taxon>Fusobacteriales</taxon>
        <taxon>Fusobacteriaceae</taxon>
        <taxon>Fusobacterium</taxon>
    </lineage>
</organism>
<dbReference type="GO" id="GO:0030313">
    <property type="term" value="C:cell envelope"/>
    <property type="evidence" value="ECO:0007669"/>
    <property type="project" value="UniProtKB-SubCell"/>
</dbReference>
<dbReference type="PANTHER" id="PTHR35936">
    <property type="entry name" value="MEMBRANE-BOUND LYTIC MUREIN TRANSGLYCOSYLASE F"/>
    <property type="match status" value="1"/>
</dbReference>
<accession>A0AAX2JBG8</accession>
<dbReference type="CDD" id="cd00996">
    <property type="entry name" value="PBP2_AatB_like"/>
    <property type="match status" value="1"/>
</dbReference>
<dbReference type="Pfam" id="PF00497">
    <property type="entry name" value="SBP_bac_3"/>
    <property type="match status" value="1"/>
</dbReference>
<dbReference type="EMBL" id="LS483487">
    <property type="protein sequence ID" value="SQJ02663.1"/>
    <property type="molecule type" value="Genomic_DNA"/>
</dbReference>
<feature type="chain" id="PRO_5043746499" evidence="5">
    <location>
        <begin position="22"/>
        <end position="256"/>
    </location>
</feature>
<dbReference type="PROSITE" id="PS01039">
    <property type="entry name" value="SBP_BACTERIAL_3"/>
    <property type="match status" value="1"/>
</dbReference>
<dbReference type="InterPro" id="IPR018313">
    <property type="entry name" value="SBP_3_CS"/>
</dbReference>
<proteinExistence type="inferred from homology"/>
<evidence type="ECO:0000256" key="2">
    <source>
        <dbReference type="ARBA" id="ARBA00010333"/>
    </source>
</evidence>
<evidence type="ECO:0000256" key="3">
    <source>
        <dbReference type="ARBA" id="ARBA00022729"/>
    </source>
</evidence>
<feature type="domain" description="Solute-binding protein family 3/N-terminal" evidence="6">
    <location>
        <begin position="34"/>
        <end position="255"/>
    </location>
</feature>
<dbReference type="GeneID" id="78456094"/>
<dbReference type="RefSeq" id="WP_005977209.1">
    <property type="nucleotide sequence ID" value="NZ_CABKNW010000002.1"/>
</dbReference>
<gene>
    <name evidence="7" type="primary">fliY</name>
    <name evidence="7" type="ORF">NCTC12112_01534</name>
</gene>
<comment type="similarity">
    <text evidence="2 4">Belongs to the bacterial solute-binding protein 3 family.</text>
</comment>
<dbReference type="SMART" id="SM00062">
    <property type="entry name" value="PBPb"/>
    <property type="match status" value="1"/>
</dbReference>
<evidence type="ECO:0000313" key="8">
    <source>
        <dbReference type="Proteomes" id="UP000249008"/>
    </source>
</evidence>
<evidence type="ECO:0000256" key="1">
    <source>
        <dbReference type="ARBA" id="ARBA00004196"/>
    </source>
</evidence>
<dbReference type="KEGG" id="ful:C4N20_14805"/>
<evidence type="ECO:0000256" key="5">
    <source>
        <dbReference type="SAM" id="SignalP"/>
    </source>
</evidence>
<dbReference type="PANTHER" id="PTHR35936:SF34">
    <property type="entry name" value="ABC TRANSPORTER EXTRACELLULAR-BINDING PROTEIN YCKB-RELATED"/>
    <property type="match status" value="1"/>
</dbReference>
<evidence type="ECO:0000259" key="6">
    <source>
        <dbReference type="SMART" id="SM00062"/>
    </source>
</evidence>
<evidence type="ECO:0000313" key="7">
    <source>
        <dbReference type="EMBL" id="SQJ02663.1"/>
    </source>
</evidence>
<evidence type="ECO:0000256" key="4">
    <source>
        <dbReference type="RuleBase" id="RU003744"/>
    </source>
</evidence>
<dbReference type="SUPFAM" id="SSF53850">
    <property type="entry name" value="Periplasmic binding protein-like II"/>
    <property type="match status" value="1"/>
</dbReference>
<comment type="subcellular location">
    <subcellularLocation>
        <location evidence="1">Cell envelope</location>
    </subcellularLocation>
</comment>
<dbReference type="Gene3D" id="3.40.190.10">
    <property type="entry name" value="Periplasmic binding protein-like II"/>
    <property type="match status" value="2"/>
</dbReference>
<sequence>MKKLFMAVLVIMILASVSLFAADGSLEKVKKDGYFTVGLDATFAPMGFRDENEEIVGFDIDLAKEVAKRMGVEAKFKPCEWDGIIFDLRSKNIDMVWNGMTITEQRSKQAAFTTPYLVDGQIIFSRKGNEINKVSELEGKVVGVQLGSSGSQAVERNAIAPKLKEIKKYATNVEALLDLEAGRTDAVVMDAISGKYYNAKKNTLSFSEESLSDEYFAVALRKDDKALLDEINRLLDEMKKDGTFDQISLKWLGTTK</sequence>
<dbReference type="InterPro" id="IPR001638">
    <property type="entry name" value="Solute-binding_3/MltF_N"/>
</dbReference>
<feature type="signal peptide" evidence="5">
    <location>
        <begin position="1"/>
        <end position="21"/>
    </location>
</feature>
<dbReference type="AlphaFoldDB" id="A0AAX2JBG8"/>
<keyword evidence="3 5" id="KW-0732">Signal</keyword>
<name>A0AAX2JBG8_9FUSO</name>
<dbReference type="Proteomes" id="UP000249008">
    <property type="component" value="Chromosome 1"/>
</dbReference>
<protein>
    <submittedName>
        <fullName evidence="7">Sulfate starvation-induced protein 7</fullName>
    </submittedName>
</protein>